<dbReference type="GO" id="GO:0005737">
    <property type="term" value="C:cytoplasm"/>
    <property type="evidence" value="ECO:0007669"/>
    <property type="project" value="TreeGrafter"/>
</dbReference>
<dbReference type="STRING" id="74969.FAD_0408"/>
<evidence type="ECO:0000313" key="6">
    <source>
        <dbReference type="EMBL" id="NOL60198.1"/>
    </source>
</evidence>
<dbReference type="Gene3D" id="2.30.40.10">
    <property type="entry name" value="Urease, subunit C, domain 1"/>
    <property type="match status" value="1"/>
</dbReference>
<evidence type="ECO:0000256" key="1">
    <source>
        <dbReference type="ARBA" id="ARBA00001947"/>
    </source>
</evidence>
<dbReference type="InterPro" id="IPR006680">
    <property type="entry name" value="Amidohydro-rel"/>
</dbReference>
<dbReference type="Pfam" id="PF01979">
    <property type="entry name" value="Amidohydro_1"/>
    <property type="match status" value="1"/>
</dbReference>
<dbReference type="NCBIfam" id="NF002284">
    <property type="entry name" value="PRK01211.1"/>
    <property type="match status" value="1"/>
</dbReference>
<dbReference type="InterPro" id="IPR011059">
    <property type="entry name" value="Metal-dep_hydrolase_composite"/>
</dbReference>
<protein>
    <submittedName>
        <fullName evidence="5">Dihydroorotase</fullName>
        <ecNumber evidence="6">3.5.2.3</ecNumber>
    </submittedName>
</protein>
<reference evidence="6 8" key="2">
    <citation type="submission" date="2020-05" db="EMBL/GenBank/DDBJ databases">
        <authorList>
            <person name="Zhang R."/>
        </authorList>
    </citation>
    <scope>NUCLEOTIDE SEQUENCE [LARGE SCALE GENOMIC DNA]</scope>
    <source>
        <strain evidence="6 8">DSM 28986</strain>
    </source>
</reference>
<evidence type="ECO:0000313" key="5">
    <source>
        <dbReference type="EMBL" id="ARD84327.1"/>
    </source>
</evidence>
<dbReference type="GO" id="GO:0004038">
    <property type="term" value="F:allantoinase activity"/>
    <property type="evidence" value="ECO:0007669"/>
    <property type="project" value="TreeGrafter"/>
</dbReference>
<dbReference type="AlphaFoldDB" id="A0A1V0N2K6"/>
<evidence type="ECO:0000313" key="8">
    <source>
        <dbReference type="Proteomes" id="UP000546917"/>
    </source>
</evidence>
<keyword evidence="2" id="KW-0479">Metal-binding</keyword>
<organism evidence="5 7">
    <name type="scientific">Ferroplasma acidiphilum</name>
    <dbReference type="NCBI Taxonomy" id="74969"/>
    <lineage>
        <taxon>Archaea</taxon>
        <taxon>Methanobacteriati</taxon>
        <taxon>Thermoplasmatota</taxon>
        <taxon>Thermoplasmata</taxon>
        <taxon>Thermoplasmatales</taxon>
        <taxon>Ferroplasmaceae</taxon>
        <taxon>Ferroplasma</taxon>
    </lineage>
</organism>
<dbReference type="RefSeq" id="WP_081141575.1">
    <property type="nucleotide sequence ID" value="NZ_CP015363.1"/>
</dbReference>
<dbReference type="InterPro" id="IPR050138">
    <property type="entry name" value="DHOase/Allantoinase_Hydrolase"/>
</dbReference>
<dbReference type="EMBL" id="CP015363">
    <property type="protein sequence ID" value="ARD84327.1"/>
    <property type="molecule type" value="Genomic_DNA"/>
</dbReference>
<dbReference type="InterPro" id="IPR002195">
    <property type="entry name" value="Dihydroorotase_CS"/>
</dbReference>
<evidence type="ECO:0000259" key="4">
    <source>
        <dbReference type="Pfam" id="PF01979"/>
    </source>
</evidence>
<evidence type="ECO:0000256" key="2">
    <source>
        <dbReference type="ARBA" id="ARBA00022723"/>
    </source>
</evidence>
<dbReference type="InterPro" id="IPR032466">
    <property type="entry name" value="Metal_Hydrolase"/>
</dbReference>
<reference evidence="5 7" key="1">
    <citation type="submission" date="2011-10" db="EMBL/GenBank/DDBJ databases">
        <title>Metabolic and evolutionary patterns in the extreme acidophile Ferroplasma acidiphilum.</title>
        <authorList>
            <person name="Golyshina O.V."/>
            <person name="Kozyavkin S.A."/>
            <person name="Tatusov R.L."/>
            <person name="Slesarev A.I."/>
            <person name="Golyshin P.N."/>
        </authorList>
    </citation>
    <scope>NUCLEOTIDE SEQUENCE [LARGE SCALE GENOMIC DNA]</scope>
    <source>
        <strain evidence="5">Berkeley</strain>
        <strain evidence="7">Y</strain>
    </source>
</reference>
<keyword evidence="7" id="KW-1185">Reference proteome</keyword>
<dbReference type="Gene3D" id="3.20.20.140">
    <property type="entry name" value="Metal-dependent hydrolases"/>
    <property type="match status" value="1"/>
</dbReference>
<dbReference type="PANTHER" id="PTHR43668">
    <property type="entry name" value="ALLANTOINASE"/>
    <property type="match status" value="1"/>
</dbReference>
<dbReference type="GeneID" id="84218919"/>
<dbReference type="GO" id="GO:0006145">
    <property type="term" value="P:purine nucleobase catabolic process"/>
    <property type="evidence" value="ECO:0007669"/>
    <property type="project" value="TreeGrafter"/>
</dbReference>
<dbReference type="KEGG" id="fai:FAD_0408"/>
<accession>A0A1V0N2K6</accession>
<comment type="cofactor">
    <cofactor evidence="1">
        <name>Zn(2+)</name>
        <dbReference type="ChEBI" id="CHEBI:29105"/>
    </cofactor>
</comment>
<dbReference type="GO" id="GO:0004151">
    <property type="term" value="F:dihydroorotase activity"/>
    <property type="evidence" value="ECO:0007669"/>
    <property type="project" value="UniProtKB-EC"/>
</dbReference>
<proteinExistence type="predicted"/>
<dbReference type="Proteomes" id="UP000546917">
    <property type="component" value="Unassembled WGS sequence"/>
</dbReference>
<dbReference type="GO" id="GO:0046872">
    <property type="term" value="F:metal ion binding"/>
    <property type="evidence" value="ECO:0007669"/>
    <property type="project" value="UniProtKB-KW"/>
</dbReference>
<dbReference type="PROSITE" id="PS00483">
    <property type="entry name" value="DIHYDROOROTASE_2"/>
    <property type="match status" value="1"/>
</dbReference>
<name>A0A1V0N2K6_9ARCH</name>
<keyword evidence="3 6" id="KW-0378">Hydrolase</keyword>
<evidence type="ECO:0000313" key="7">
    <source>
        <dbReference type="Proteomes" id="UP000192050"/>
    </source>
</evidence>
<dbReference type="PANTHER" id="PTHR43668:SF2">
    <property type="entry name" value="ALLANTOINASE"/>
    <property type="match status" value="1"/>
</dbReference>
<dbReference type="Proteomes" id="UP000192050">
    <property type="component" value="Chromosome"/>
</dbReference>
<sequence>MYDNVFSGKFFFQGSFQELDIGVESGIITDIKKHINHERKILKNAIIPAGTDTHVHFRDPGETEKEDFSTGSISALFGGTTTIFDMPNNRRKIDNYAAYSDKLAIVRRKAFCDFGLYSMFTGTNADIISSESSGIKIYMGETTNAHGTVDFTEKGIQKINNMNIPVLFHAEDGKCLEKHSGIAKNLKEYSATRPPECEDLAIDKAGNMKFSKGVITHLTHDFTTAYVKEVTPHHLLLNYDMPLGAYGKVNPPLRSRETQKELLNGLISGKFNIVSSDHAPHIQNDKVDFEYSKAGIIGVETRIPLMLALVQKKILPFDIFYKTCILNPALLFNLKKGEIKKGNYADFMSIDFSSMERINDYRLHSKNPGSPFNGFNGIFPSTVVMRGETVIDNGELVADRMGKYIKPAVDKS</sequence>
<dbReference type="SUPFAM" id="SSF51556">
    <property type="entry name" value="Metallo-dependent hydrolases"/>
    <property type="match status" value="1"/>
</dbReference>
<dbReference type="SUPFAM" id="SSF51338">
    <property type="entry name" value="Composite domain of metallo-dependent hydrolases"/>
    <property type="match status" value="1"/>
</dbReference>
<dbReference type="EC" id="3.5.2.3" evidence="6"/>
<dbReference type="OrthoDB" id="50279at2157"/>
<evidence type="ECO:0000256" key="3">
    <source>
        <dbReference type="ARBA" id="ARBA00022801"/>
    </source>
</evidence>
<dbReference type="EMBL" id="JABGBP010000171">
    <property type="protein sequence ID" value="NOL60198.1"/>
    <property type="molecule type" value="Genomic_DNA"/>
</dbReference>
<feature type="domain" description="Amidohydrolase-related" evidence="4">
    <location>
        <begin position="46"/>
        <end position="357"/>
    </location>
</feature>
<gene>
    <name evidence="5" type="ORF">FAD_0408</name>
    <name evidence="6" type="ORF">HLB00_05025</name>
</gene>